<dbReference type="InterPro" id="IPR013783">
    <property type="entry name" value="Ig-like_fold"/>
</dbReference>
<evidence type="ECO:0000313" key="2">
    <source>
        <dbReference type="EMBL" id="VUX63552.1"/>
    </source>
</evidence>
<protein>
    <submittedName>
        <fullName evidence="2">Cysteine-rich secretory protein family protein</fullName>
    </submittedName>
</protein>
<dbReference type="RefSeq" id="WP_144136829.1">
    <property type="nucleotide sequence ID" value="NZ_CABHOF010000028.1"/>
</dbReference>
<gene>
    <name evidence="2" type="ORF">BWLFYP14_01001</name>
</gene>
<accession>A0A564WM52</accession>
<name>A0A564WM52_9FIRM</name>
<dbReference type="SUPFAM" id="SSF49265">
    <property type="entry name" value="Fibronectin type III"/>
    <property type="match status" value="1"/>
</dbReference>
<dbReference type="CDD" id="cd00063">
    <property type="entry name" value="FN3"/>
    <property type="match status" value="1"/>
</dbReference>
<organism evidence="2 3">
    <name type="scientific">Blautia wexlerae</name>
    <dbReference type="NCBI Taxonomy" id="418240"/>
    <lineage>
        <taxon>Bacteria</taxon>
        <taxon>Bacillati</taxon>
        <taxon>Bacillota</taxon>
        <taxon>Clostridia</taxon>
        <taxon>Lachnospirales</taxon>
        <taxon>Lachnospiraceae</taxon>
        <taxon>Blautia</taxon>
    </lineage>
</organism>
<keyword evidence="3" id="KW-1185">Reference proteome</keyword>
<dbReference type="InterPro" id="IPR036116">
    <property type="entry name" value="FN3_sf"/>
</dbReference>
<dbReference type="InterPro" id="IPR035940">
    <property type="entry name" value="CAP_sf"/>
</dbReference>
<evidence type="ECO:0000313" key="3">
    <source>
        <dbReference type="Proteomes" id="UP000366766"/>
    </source>
</evidence>
<evidence type="ECO:0000259" key="1">
    <source>
        <dbReference type="Pfam" id="PF00188"/>
    </source>
</evidence>
<dbReference type="AlphaFoldDB" id="A0A564WM52"/>
<dbReference type="CDD" id="cd05379">
    <property type="entry name" value="CAP_bacterial"/>
    <property type="match status" value="1"/>
</dbReference>
<dbReference type="PANTHER" id="PTHR31157:SF1">
    <property type="entry name" value="SCP DOMAIN-CONTAINING PROTEIN"/>
    <property type="match status" value="1"/>
</dbReference>
<dbReference type="Pfam" id="PF00188">
    <property type="entry name" value="CAP"/>
    <property type="match status" value="1"/>
</dbReference>
<feature type="domain" description="SCP" evidence="1">
    <location>
        <begin position="251"/>
        <end position="363"/>
    </location>
</feature>
<sequence>MDTVNIKKYFYQILSIFAALLLSFSIAQIPVQAAAKPGTVKLSSIKAVDYNKINIKWKKTSGTTNYIIYYKEAGSKKWIKIKTLDNTKSSYTHTSSKKYPIDTGYKYTYTVKAYNKKTKKSGAYNKKGLTTNTVPQTVKLNEAKLNSNGSVTISWFKAGGADQYEVYVRNKDNTKWLSLDTVSGLNCTDKYPFEGQDNTYTVKAYAKSGKAGKYDTNGVKVYVPSGDDDDKPDITPAPTFTEEQFAAEIFRLTNVERTKYGKPLVQTNDDLNRAAMQRAKEISVKFSHTRPDGTDSTSILSEYGIPDDNGGENIAAGFTSPQSTIDGWMNSPGHRVALLNTYSTHLGVGVYKSGSTYYCVQVFTAYGEKEKLTIDANGGYFPTLNNVSVYDMYFYHGTKIKFSRDIPTPVREGYTFVCWEDEYGGRYTGMGLTTNEKLHAIWK</sequence>
<dbReference type="PANTHER" id="PTHR31157">
    <property type="entry name" value="SCP DOMAIN-CONTAINING PROTEIN"/>
    <property type="match status" value="1"/>
</dbReference>
<dbReference type="Gene3D" id="3.40.33.10">
    <property type="entry name" value="CAP"/>
    <property type="match status" value="1"/>
</dbReference>
<reference evidence="2 3" key="1">
    <citation type="submission" date="2019-07" db="EMBL/GenBank/DDBJ databases">
        <authorList>
            <person name="Chang H.-W."/>
            <person name="Raman A."/>
            <person name="Venkatesh S."/>
            <person name="Gehrig J."/>
        </authorList>
    </citation>
    <scope>NUCLEOTIDE SEQUENCE [LARGE SCALE GENOMIC DNA]</scope>
    <source>
        <strain evidence="2">Blautia_wexlerae_LFYP_14</strain>
    </source>
</reference>
<dbReference type="InterPro" id="IPR014044">
    <property type="entry name" value="CAP_dom"/>
</dbReference>
<dbReference type="InterPro" id="IPR003961">
    <property type="entry name" value="FN3_dom"/>
</dbReference>
<proteinExistence type="predicted"/>
<dbReference type="SUPFAM" id="SSF55797">
    <property type="entry name" value="PR-1-like"/>
    <property type="match status" value="1"/>
</dbReference>
<dbReference type="Gene3D" id="2.60.40.10">
    <property type="entry name" value="Immunoglobulins"/>
    <property type="match status" value="2"/>
</dbReference>
<dbReference type="Proteomes" id="UP000366766">
    <property type="component" value="Unassembled WGS sequence"/>
</dbReference>
<dbReference type="EMBL" id="CABHOF010000028">
    <property type="protein sequence ID" value="VUX63552.1"/>
    <property type="molecule type" value="Genomic_DNA"/>
</dbReference>